<evidence type="ECO:0000259" key="1">
    <source>
        <dbReference type="SMART" id="SM00382"/>
    </source>
</evidence>
<dbReference type="SMART" id="SM00382">
    <property type="entry name" value="AAA"/>
    <property type="match status" value="1"/>
</dbReference>
<comment type="caution">
    <text evidence="2">The sequence shown here is derived from an EMBL/GenBank/DDBJ whole genome shotgun (WGS) entry which is preliminary data.</text>
</comment>
<proteinExistence type="predicted"/>
<dbReference type="GO" id="GO:0005524">
    <property type="term" value="F:ATP binding"/>
    <property type="evidence" value="ECO:0007669"/>
    <property type="project" value="UniProtKB-KW"/>
</dbReference>
<keyword evidence="2" id="KW-0547">Nucleotide-binding</keyword>
<dbReference type="InterPro" id="IPR027417">
    <property type="entry name" value="P-loop_NTPase"/>
</dbReference>
<dbReference type="SUPFAM" id="SSF52540">
    <property type="entry name" value="P-loop containing nucleoside triphosphate hydrolases"/>
    <property type="match status" value="2"/>
</dbReference>
<protein>
    <submittedName>
        <fullName evidence="2">ATP-binding protein</fullName>
    </submittedName>
</protein>
<reference evidence="2 3" key="1">
    <citation type="journal article" date="2021" name="PeerJ">
        <title>Analysis of 44 Vibrio anguillarum genomes reveals high genetic diversity.</title>
        <authorList>
            <person name="Hansen M.J."/>
            <person name="Dalsgaard I."/>
        </authorList>
    </citation>
    <scope>NUCLEOTIDE SEQUENCE [LARGE SCALE GENOMIC DNA]</scope>
    <source>
        <strain evidence="2 3">17-16730-2A</strain>
    </source>
</reference>
<evidence type="ECO:0000313" key="2">
    <source>
        <dbReference type="EMBL" id="MBF4271809.1"/>
    </source>
</evidence>
<keyword evidence="2" id="KW-0067">ATP-binding</keyword>
<gene>
    <name evidence="2" type="ORF">EAY07_07060</name>
</gene>
<sequence>MLNLKSEAIKTCVSGLADNVRAENIEYESYIKLYSGTENILNINNRNNTIIYGRRGSGKTHLLKALQEKIAIDLYSNKNFPIYIDIRRIVPLLSSEQGSQEINSILIFKYLMQELAHTLILNINHICGINEFDSVNDQVLKLKELDLLDKFKSIYLEFDGRKFVKPTSLTVSEEEIKSLGGSAKISRNPELSAKKDLQTKVSGDKKMNSYISILDITNEIENILESLSLRRITLIIDEWSEIEMSTQIYLAEILKKSFSAIPVTLKIAAIPNRTNLGIKTEEKFFGLEDGGDIFGYPLDMRYVFEVNKSETRNFFNDLIYKHLYSIDPSSIDGLLKDNKTEKDKIINLFFANVAMNEILVASAGIPRDFMNLFIDSYDKFLLSSGSSSKRISVKNLRSANSEWYETDKKEQIDKHPIERQLLTEIVKEVIENKKSIHFLVQEKHTKNKHMQNLIDFRVMYLRKKGYSHKDHSGTSYNVFSIDYGCYNSLNISKNKLDASTLENLNLKELREIRRISLEDSFFQKFLMEIGEAFSCPHCNRPIDTNHLAYIKQRLCNNCYEKIQG</sequence>
<organism evidence="2 3">
    <name type="scientific">Vibrio anguillarum</name>
    <name type="common">Listonella anguillarum</name>
    <dbReference type="NCBI Taxonomy" id="55601"/>
    <lineage>
        <taxon>Bacteria</taxon>
        <taxon>Pseudomonadati</taxon>
        <taxon>Pseudomonadota</taxon>
        <taxon>Gammaproteobacteria</taxon>
        <taxon>Vibrionales</taxon>
        <taxon>Vibrionaceae</taxon>
        <taxon>Vibrio</taxon>
    </lineage>
</organism>
<evidence type="ECO:0000313" key="3">
    <source>
        <dbReference type="Proteomes" id="UP000722957"/>
    </source>
</evidence>
<dbReference type="InterPro" id="IPR056955">
    <property type="entry name" value="ORC-CDC6-like"/>
</dbReference>
<dbReference type="RefSeq" id="WP_013868457.1">
    <property type="nucleotide sequence ID" value="NZ_CP020533.1"/>
</dbReference>
<feature type="domain" description="AAA+ ATPase" evidence="1">
    <location>
        <begin position="45"/>
        <end position="243"/>
    </location>
</feature>
<dbReference type="Gene3D" id="3.40.50.300">
    <property type="entry name" value="P-loop containing nucleotide triphosphate hydrolases"/>
    <property type="match status" value="1"/>
</dbReference>
<dbReference type="KEGG" id="vau:VANGNB10_cII0231"/>
<dbReference type="AlphaFoldDB" id="A0AAW4AHC4"/>
<dbReference type="InterPro" id="IPR003593">
    <property type="entry name" value="AAA+_ATPase"/>
</dbReference>
<dbReference type="Proteomes" id="UP000722957">
    <property type="component" value="Unassembled WGS sequence"/>
</dbReference>
<accession>A0AAW4AHC4</accession>
<dbReference type="EMBL" id="RDOM01000012">
    <property type="protein sequence ID" value="MBF4271809.1"/>
    <property type="molecule type" value="Genomic_DNA"/>
</dbReference>
<dbReference type="Pfam" id="PF24389">
    <property type="entry name" value="ORC-CDC6-like"/>
    <property type="match status" value="1"/>
</dbReference>
<name>A0AAW4AHC4_VIBAN</name>